<evidence type="ECO:0000256" key="2">
    <source>
        <dbReference type="ARBA" id="ARBA00022771"/>
    </source>
</evidence>
<dbReference type="PROSITE" id="PS51044">
    <property type="entry name" value="ZF_SP_RING"/>
    <property type="match status" value="1"/>
</dbReference>
<dbReference type="GO" id="GO:0061665">
    <property type="term" value="F:SUMO ligase activity"/>
    <property type="evidence" value="ECO:0007669"/>
    <property type="project" value="TreeGrafter"/>
</dbReference>
<evidence type="ECO:0000259" key="7">
    <source>
        <dbReference type="PROSITE" id="PS51391"/>
    </source>
</evidence>
<evidence type="ECO:0000256" key="3">
    <source>
        <dbReference type="ARBA" id="ARBA00022833"/>
    </source>
</evidence>
<dbReference type="InterPro" id="IPR006569">
    <property type="entry name" value="CID_dom"/>
</dbReference>
<dbReference type="Gene3D" id="1.25.40.90">
    <property type="match status" value="1"/>
</dbReference>
<keyword evidence="2 4" id="KW-0863">Zinc-finger</keyword>
<dbReference type="Pfam" id="PF02891">
    <property type="entry name" value="zf-MIZ"/>
    <property type="match status" value="1"/>
</dbReference>
<dbReference type="InterPro" id="IPR013083">
    <property type="entry name" value="Znf_RING/FYVE/PHD"/>
</dbReference>
<feature type="region of interest" description="Disordered" evidence="5">
    <location>
        <begin position="704"/>
        <end position="724"/>
    </location>
</feature>
<evidence type="ECO:0000259" key="6">
    <source>
        <dbReference type="PROSITE" id="PS51044"/>
    </source>
</evidence>
<name>A0A7S4NNK0_GUITH</name>
<reference evidence="8" key="1">
    <citation type="submission" date="2021-01" db="EMBL/GenBank/DDBJ databases">
        <authorList>
            <person name="Corre E."/>
            <person name="Pelletier E."/>
            <person name="Niang G."/>
            <person name="Scheremetjew M."/>
            <person name="Finn R."/>
            <person name="Kale V."/>
            <person name="Holt S."/>
            <person name="Cochrane G."/>
            <person name="Meng A."/>
            <person name="Brown T."/>
            <person name="Cohen L."/>
        </authorList>
    </citation>
    <scope>NUCLEOTIDE SEQUENCE</scope>
    <source>
        <strain evidence="8">CCMP 2712</strain>
    </source>
</reference>
<dbReference type="PANTHER" id="PTHR10782:SF4">
    <property type="entry name" value="TONALLI, ISOFORM E"/>
    <property type="match status" value="1"/>
</dbReference>
<dbReference type="CDD" id="cd16650">
    <property type="entry name" value="SP-RING_PIAS-like"/>
    <property type="match status" value="1"/>
</dbReference>
<dbReference type="Gene3D" id="3.30.40.10">
    <property type="entry name" value="Zinc/RING finger domain, C3HC4 (zinc finger)"/>
    <property type="match status" value="1"/>
</dbReference>
<evidence type="ECO:0000256" key="4">
    <source>
        <dbReference type="PROSITE-ProRule" id="PRU00452"/>
    </source>
</evidence>
<feature type="compositionally biased region" description="Polar residues" evidence="5">
    <location>
        <begin position="474"/>
        <end position="485"/>
    </location>
</feature>
<dbReference type="GO" id="GO:0008270">
    <property type="term" value="F:zinc ion binding"/>
    <property type="evidence" value="ECO:0007669"/>
    <property type="project" value="UniProtKB-KW"/>
</dbReference>
<protein>
    <recommendedName>
        <fullName evidence="9">SP-RING-type domain-containing protein</fullName>
    </recommendedName>
</protein>
<evidence type="ECO:0000256" key="5">
    <source>
        <dbReference type="SAM" id="MobiDB-lite"/>
    </source>
</evidence>
<gene>
    <name evidence="8" type="ORF">GTHE00462_LOCUS15454</name>
</gene>
<keyword evidence="3" id="KW-0862">Zinc</keyword>
<accession>A0A7S4NNK0</accession>
<sequence length="724" mass="80355">MEFAGGSDSNSSYLQECKNHLYSAYDGTQKSIQMAASFVASHPDMKRTFAQIWKTCLERCFMDTSVSQALSLIYVSNELLQVYGNNPEWHHLFAELLPQYLPRLYSICISIGENIIAAKVMNLPKIVWRSRMVFSDPFCEKLVNDCLFGFNGVHAPQPCGEYVAQSSVTTPMSNVHCPTQSENLNMFSGGASNGHQIHIGDHEMFRVKWVGLFPVSLHSVDFHSIENNLPQQPQNFEISKAIQTIIKQSGEHMSSTVVSKEVVLRTLANIGQKAADTCHNSLQEMARFMHDKARKDSEQRLLLALSGVQALQTVAVQNAETEKNLMIAIQNIQNLFQMRWTDDLAAWNLAIDQFGWVSTPFISVYIPLLENLAERLLTDNSERIEPSPVNNGSSSSSFQQPGSLTDDLLLSIFAQFVEHQSSNALPASDGLTSYPFPSLQTQSPLALPAASHVAAPSNPPAVPSVPPTDPRVLFTSSSGPLQQTHSGDKEKNWSPPTDPRLALRRPKIGEAKLEDHGGKSPPLSEREEQEEGSRRDLEQEEKRNEKNEAGQAEGEEHKGSNGNISKMDAPSRSGDEEAVKDGGGAGSKRSIQSSGPAGHAEDDIILEKQELSLLCPLSLVRMRVPVRGDCCEHIQCFDQDAWHSFVSKQNSNRPPHCPICKKPVTTTSEDPRFARLLELVPKETSKVWVDEEWQPVIEEDDQVSKKARYEDLQNDSDSDVIVLD</sequence>
<dbReference type="PANTHER" id="PTHR10782">
    <property type="entry name" value="ZINC FINGER MIZ DOMAIN-CONTAINING PROTEIN"/>
    <property type="match status" value="1"/>
</dbReference>
<keyword evidence="1" id="KW-0479">Metal-binding</keyword>
<feature type="domain" description="CID" evidence="7">
    <location>
        <begin position="9"/>
        <end position="150"/>
    </location>
</feature>
<evidence type="ECO:0008006" key="9">
    <source>
        <dbReference type="Google" id="ProtNLM"/>
    </source>
</evidence>
<dbReference type="Pfam" id="PF04818">
    <property type="entry name" value="CID"/>
    <property type="match status" value="1"/>
</dbReference>
<evidence type="ECO:0000313" key="8">
    <source>
        <dbReference type="EMBL" id="CAE2300077.1"/>
    </source>
</evidence>
<dbReference type="GO" id="GO:0000785">
    <property type="term" value="C:chromatin"/>
    <property type="evidence" value="ECO:0007669"/>
    <property type="project" value="TreeGrafter"/>
</dbReference>
<dbReference type="InterPro" id="IPR008942">
    <property type="entry name" value="ENTH_VHS"/>
</dbReference>
<feature type="region of interest" description="Disordered" evidence="5">
    <location>
        <begin position="450"/>
        <end position="599"/>
    </location>
</feature>
<dbReference type="EMBL" id="HBKN01019599">
    <property type="protein sequence ID" value="CAE2300077.1"/>
    <property type="molecule type" value="Transcribed_RNA"/>
</dbReference>
<dbReference type="AlphaFoldDB" id="A0A7S4NNK0"/>
<dbReference type="PROSITE" id="PS51391">
    <property type="entry name" value="CID"/>
    <property type="match status" value="1"/>
</dbReference>
<dbReference type="GO" id="GO:0016925">
    <property type="term" value="P:protein sumoylation"/>
    <property type="evidence" value="ECO:0007669"/>
    <property type="project" value="TreeGrafter"/>
</dbReference>
<feature type="compositionally biased region" description="Basic and acidic residues" evidence="5">
    <location>
        <begin position="507"/>
        <end position="518"/>
    </location>
</feature>
<feature type="domain" description="SP-RING-type" evidence="6">
    <location>
        <begin position="600"/>
        <end position="682"/>
    </location>
</feature>
<evidence type="ECO:0000256" key="1">
    <source>
        <dbReference type="ARBA" id="ARBA00022723"/>
    </source>
</evidence>
<organism evidence="8">
    <name type="scientific">Guillardia theta</name>
    <name type="common">Cryptophyte</name>
    <name type="synonym">Cryptomonas phi</name>
    <dbReference type="NCBI Taxonomy" id="55529"/>
    <lineage>
        <taxon>Eukaryota</taxon>
        <taxon>Cryptophyceae</taxon>
        <taxon>Pyrenomonadales</taxon>
        <taxon>Geminigeraceae</taxon>
        <taxon>Guillardia</taxon>
    </lineage>
</organism>
<feature type="compositionally biased region" description="Basic and acidic residues" evidence="5">
    <location>
        <begin position="531"/>
        <end position="559"/>
    </location>
</feature>
<proteinExistence type="predicted"/>
<dbReference type="InterPro" id="IPR004181">
    <property type="entry name" value="Znf_MIZ"/>
</dbReference>
<feature type="compositionally biased region" description="Pro residues" evidence="5">
    <location>
        <begin position="457"/>
        <end position="469"/>
    </location>
</feature>